<dbReference type="AlphaFoldDB" id="A0A6L2L7L7"/>
<name>A0A6L2L7L7_TANCI</name>
<protein>
    <submittedName>
        <fullName evidence="2">Uncharacterized protein</fullName>
    </submittedName>
</protein>
<evidence type="ECO:0000256" key="1">
    <source>
        <dbReference type="SAM" id="MobiDB-lite"/>
    </source>
</evidence>
<proteinExistence type="predicted"/>
<comment type="caution">
    <text evidence="2">The sequence shown here is derived from an EMBL/GenBank/DDBJ whole genome shotgun (WGS) entry which is preliminary data.</text>
</comment>
<accession>A0A6L2L7L7</accession>
<evidence type="ECO:0000313" key="2">
    <source>
        <dbReference type="EMBL" id="GEU57738.1"/>
    </source>
</evidence>
<dbReference type="EMBL" id="BKCJ010003883">
    <property type="protein sequence ID" value="GEU57738.1"/>
    <property type="molecule type" value="Genomic_DNA"/>
</dbReference>
<feature type="region of interest" description="Disordered" evidence="1">
    <location>
        <begin position="22"/>
        <end position="61"/>
    </location>
</feature>
<sequence length="345" mass="39613">MEHVADEAIHKDLGDSLVRAATTASSLEAKQESGDINKTHSKETPNESSSQLTDSGGGPECQKSIWDTNAQTRFKSVSTHSNDSLLARGNILQSDEDILKLIELMELCTNLQTRVLELEKTKTTQQNVIGSLTRRVKKLEKKNRSRNHKLKRLYKFGLTSRVESSREEESLGEDSSKQGRIEAIDQDEDITLVNVQKEQEANIALIETWDDVQVMIEKRRKHFAAKRAKENRNKPPIQDQKKKIMCTYLNNMEGYTLKQLKSLEFDKIQEMFDKAFKRVNTFEPIRLELVESKEKRAGEELIQEKTKKKKMEDDKETVELKQLMEIIPNEEEVAINDIPLDVKSP</sequence>
<reference evidence="2" key="1">
    <citation type="journal article" date="2019" name="Sci. Rep.">
        <title>Draft genome of Tanacetum cinerariifolium, the natural source of mosquito coil.</title>
        <authorList>
            <person name="Yamashiro T."/>
            <person name="Shiraishi A."/>
            <person name="Satake H."/>
            <person name="Nakayama K."/>
        </authorList>
    </citation>
    <scope>NUCLEOTIDE SEQUENCE</scope>
</reference>
<feature type="compositionally biased region" description="Basic and acidic residues" evidence="1">
    <location>
        <begin position="29"/>
        <end position="45"/>
    </location>
</feature>
<gene>
    <name evidence="2" type="ORF">Tci_029716</name>
</gene>
<organism evidence="2">
    <name type="scientific">Tanacetum cinerariifolium</name>
    <name type="common">Dalmatian daisy</name>
    <name type="synonym">Chrysanthemum cinerariifolium</name>
    <dbReference type="NCBI Taxonomy" id="118510"/>
    <lineage>
        <taxon>Eukaryota</taxon>
        <taxon>Viridiplantae</taxon>
        <taxon>Streptophyta</taxon>
        <taxon>Embryophyta</taxon>
        <taxon>Tracheophyta</taxon>
        <taxon>Spermatophyta</taxon>
        <taxon>Magnoliopsida</taxon>
        <taxon>eudicotyledons</taxon>
        <taxon>Gunneridae</taxon>
        <taxon>Pentapetalae</taxon>
        <taxon>asterids</taxon>
        <taxon>campanulids</taxon>
        <taxon>Asterales</taxon>
        <taxon>Asteraceae</taxon>
        <taxon>Asteroideae</taxon>
        <taxon>Anthemideae</taxon>
        <taxon>Anthemidinae</taxon>
        <taxon>Tanacetum</taxon>
    </lineage>
</organism>